<evidence type="ECO:0000256" key="4">
    <source>
        <dbReference type="ARBA" id="ARBA00022525"/>
    </source>
</evidence>
<dbReference type="EMBL" id="JAJJMA010284299">
    <property type="protein sequence ID" value="MCL7046657.1"/>
    <property type="molecule type" value="Genomic_DNA"/>
</dbReference>
<evidence type="ECO:0000313" key="7">
    <source>
        <dbReference type="EMBL" id="MCL7046657.1"/>
    </source>
</evidence>
<evidence type="ECO:0000256" key="6">
    <source>
        <dbReference type="RuleBase" id="RU367044"/>
    </source>
</evidence>
<comment type="caution">
    <text evidence="7">The sequence shown here is derived from an EMBL/GenBank/DDBJ whole genome shotgun (WGS) entry which is preliminary data.</text>
</comment>
<dbReference type="PANTHER" id="PTHR31232">
    <property type="match status" value="1"/>
</dbReference>
<organism evidence="7 8">
    <name type="scientific">Papaver nudicaule</name>
    <name type="common">Iceland poppy</name>
    <dbReference type="NCBI Taxonomy" id="74823"/>
    <lineage>
        <taxon>Eukaryota</taxon>
        <taxon>Viridiplantae</taxon>
        <taxon>Streptophyta</taxon>
        <taxon>Embryophyta</taxon>
        <taxon>Tracheophyta</taxon>
        <taxon>Spermatophyta</taxon>
        <taxon>Magnoliopsida</taxon>
        <taxon>Ranunculales</taxon>
        <taxon>Papaveraceae</taxon>
        <taxon>Papaveroideae</taxon>
        <taxon>Papaver</taxon>
    </lineage>
</organism>
<evidence type="ECO:0000256" key="1">
    <source>
        <dbReference type="ARBA" id="ARBA00004613"/>
    </source>
</evidence>
<evidence type="ECO:0000313" key="8">
    <source>
        <dbReference type="Proteomes" id="UP001177140"/>
    </source>
</evidence>
<evidence type="ECO:0000256" key="3">
    <source>
        <dbReference type="ARBA" id="ARBA00022471"/>
    </source>
</evidence>
<accession>A0AA41VSJ5</accession>
<comment type="subcellular location">
    <subcellularLocation>
        <location evidence="1 6">Secreted</location>
    </subcellularLocation>
</comment>
<evidence type="ECO:0000256" key="5">
    <source>
        <dbReference type="ARBA" id="ARBA00022729"/>
    </source>
</evidence>
<keyword evidence="5" id="KW-0732">Signal</keyword>
<keyword evidence="4 6" id="KW-0964">Secreted</keyword>
<dbReference type="GO" id="GO:0005576">
    <property type="term" value="C:extracellular region"/>
    <property type="evidence" value="ECO:0007669"/>
    <property type="project" value="UniProtKB-SubCell"/>
</dbReference>
<dbReference type="Pfam" id="PF05938">
    <property type="entry name" value="Self-incomp_S1"/>
    <property type="match status" value="1"/>
</dbReference>
<protein>
    <recommendedName>
        <fullName evidence="6">S-protein homolog</fullName>
    </recommendedName>
</protein>
<evidence type="ECO:0000256" key="2">
    <source>
        <dbReference type="ARBA" id="ARBA00005581"/>
    </source>
</evidence>
<keyword evidence="8" id="KW-1185">Reference proteome</keyword>
<dbReference type="Proteomes" id="UP001177140">
    <property type="component" value="Unassembled WGS sequence"/>
</dbReference>
<gene>
    <name evidence="7" type="ORF">MKW94_003816</name>
</gene>
<proteinExistence type="inferred from homology"/>
<reference evidence="7" key="1">
    <citation type="submission" date="2022-03" db="EMBL/GenBank/DDBJ databases">
        <title>A functionally conserved STORR gene fusion in Papaver species that diverged 16.8 million years ago.</title>
        <authorList>
            <person name="Catania T."/>
        </authorList>
    </citation>
    <scope>NUCLEOTIDE SEQUENCE</scope>
    <source>
        <strain evidence="7">S-191538</strain>
    </source>
</reference>
<keyword evidence="3 6" id="KW-0713">Self-incompatibility</keyword>
<dbReference type="InterPro" id="IPR010264">
    <property type="entry name" value="Self-incomp_S1"/>
</dbReference>
<dbReference type="AlphaFoldDB" id="A0AA41VSJ5"/>
<sequence>MACFFNNIGAISSALVSAKFFLIVLTIFFGFSSVTNAFGSHEFPTKVILRNELSPNITLTYHCKSADDDLGERSLAFKGEWLWSFFVNFWDTTLFWCNFWWVEDNGNPRHESFQIYKAKRDMRRCGAYCWRLVRSDGIYGLTGGGESYLLHKWPSS</sequence>
<name>A0AA41VSJ5_PAPNU</name>
<dbReference type="GO" id="GO:0060320">
    <property type="term" value="P:rejection of self pollen"/>
    <property type="evidence" value="ECO:0007669"/>
    <property type="project" value="UniProtKB-KW"/>
</dbReference>
<dbReference type="PANTHER" id="PTHR31232:SF18">
    <property type="entry name" value="S-PROTEIN HOMOLOG"/>
    <property type="match status" value="1"/>
</dbReference>
<comment type="similarity">
    <text evidence="2 6">Belongs to the plant self-incompatibility (S1) protein family.</text>
</comment>